<feature type="compositionally biased region" description="Low complexity" evidence="5">
    <location>
        <begin position="99"/>
        <end position="119"/>
    </location>
</feature>
<protein>
    <recommendedName>
        <fullName evidence="6">Ubiquitin-like domain-containing protein</fullName>
    </recommendedName>
</protein>
<dbReference type="InterPro" id="IPR029071">
    <property type="entry name" value="Ubiquitin-like_domsf"/>
</dbReference>
<keyword evidence="3" id="KW-1133">Transmembrane helix</keyword>
<dbReference type="Gene3D" id="3.10.20.90">
    <property type="entry name" value="Phosphatidylinositol 3-kinase Catalytic Subunit, Chain A, domain 1"/>
    <property type="match status" value="1"/>
</dbReference>
<evidence type="ECO:0000256" key="1">
    <source>
        <dbReference type="ARBA" id="ARBA00004370"/>
    </source>
</evidence>
<dbReference type="Pfam" id="PF00240">
    <property type="entry name" value="ubiquitin"/>
    <property type="match status" value="1"/>
</dbReference>
<evidence type="ECO:0000259" key="6">
    <source>
        <dbReference type="PROSITE" id="PS50053"/>
    </source>
</evidence>
<feature type="region of interest" description="Disordered" evidence="5">
    <location>
        <begin position="99"/>
        <end position="145"/>
    </location>
</feature>
<feature type="compositionally biased region" description="Polar residues" evidence="5">
    <location>
        <begin position="120"/>
        <end position="145"/>
    </location>
</feature>
<dbReference type="InterPro" id="IPR000626">
    <property type="entry name" value="Ubiquitin-like_dom"/>
</dbReference>
<keyword evidence="4" id="KW-0472">Membrane</keyword>
<dbReference type="Proteomes" id="UP000605846">
    <property type="component" value="Unassembled WGS sequence"/>
</dbReference>
<keyword evidence="2" id="KW-0812">Transmembrane</keyword>
<feature type="region of interest" description="Disordered" evidence="5">
    <location>
        <begin position="320"/>
        <end position="367"/>
    </location>
</feature>
<accession>A0A8H7EQK9</accession>
<feature type="domain" description="Ubiquitin-like" evidence="6">
    <location>
        <begin position="15"/>
        <end position="93"/>
    </location>
</feature>
<evidence type="ECO:0000313" key="8">
    <source>
        <dbReference type="Proteomes" id="UP000605846"/>
    </source>
</evidence>
<dbReference type="OrthoDB" id="21589at2759"/>
<evidence type="ECO:0000256" key="5">
    <source>
        <dbReference type="SAM" id="MobiDB-lite"/>
    </source>
</evidence>
<dbReference type="SUPFAM" id="SSF54236">
    <property type="entry name" value="Ubiquitin-like"/>
    <property type="match status" value="1"/>
</dbReference>
<feature type="compositionally biased region" description="Low complexity" evidence="5">
    <location>
        <begin position="324"/>
        <end position="364"/>
    </location>
</feature>
<dbReference type="GO" id="GO:0016020">
    <property type="term" value="C:membrane"/>
    <property type="evidence" value="ECO:0007669"/>
    <property type="project" value="UniProtKB-SubCell"/>
</dbReference>
<dbReference type="PANTHER" id="PTHR12943">
    <property type="entry name" value="HOMOCYSTEINE-RESPONSIVE ENDOPLASMIC RETICULUM-RESIDENT UNIQUITIN-LIKE DOMAIN HERPUD PROTEIN FAMILY MEMBER"/>
    <property type="match status" value="1"/>
</dbReference>
<dbReference type="PANTHER" id="PTHR12943:SF27">
    <property type="entry name" value="HOMOCYSTEINE-INDUCED ENDOPLASMIC RETICULUM PROTEIN, ISOFORM A"/>
    <property type="match status" value="1"/>
</dbReference>
<reference evidence="7" key="1">
    <citation type="submission" date="2020-01" db="EMBL/GenBank/DDBJ databases">
        <title>Genome Sequencing of Three Apophysomyces-Like Fungal Strains Confirms a Novel Fungal Genus in the Mucoromycota with divergent Burkholderia-like Endosymbiotic Bacteria.</title>
        <authorList>
            <person name="Stajich J.E."/>
            <person name="Macias A.M."/>
            <person name="Carter-House D."/>
            <person name="Lovett B."/>
            <person name="Kasson L.R."/>
            <person name="Berry K."/>
            <person name="Grigoriev I."/>
            <person name="Chang Y."/>
            <person name="Spatafora J."/>
            <person name="Kasson M.T."/>
        </authorList>
    </citation>
    <scope>NUCLEOTIDE SEQUENCE</scope>
    <source>
        <strain evidence="7">NRRL A-21654</strain>
    </source>
</reference>
<evidence type="ECO:0000313" key="7">
    <source>
        <dbReference type="EMBL" id="KAF7722291.1"/>
    </source>
</evidence>
<proteinExistence type="predicted"/>
<evidence type="ECO:0000256" key="2">
    <source>
        <dbReference type="ARBA" id="ARBA00022692"/>
    </source>
</evidence>
<gene>
    <name evidence="7" type="ORF">EC973_003475</name>
</gene>
<comment type="subcellular location">
    <subcellularLocation>
        <location evidence="1">Membrane</location>
    </subcellularLocation>
</comment>
<dbReference type="GO" id="GO:0030968">
    <property type="term" value="P:endoplasmic reticulum unfolded protein response"/>
    <property type="evidence" value="ECO:0007669"/>
    <property type="project" value="TreeGrafter"/>
</dbReference>
<evidence type="ECO:0000256" key="3">
    <source>
        <dbReference type="ARBA" id="ARBA00022989"/>
    </source>
</evidence>
<name>A0A8H7EQK9_9FUNG</name>
<dbReference type="InterPro" id="IPR039751">
    <property type="entry name" value="HERPUD1/2"/>
</dbReference>
<sequence>MTSLEKDEHYTNDTLTVQIRSPSLNETLTVTIASDSTVRALKKRIQSVHPQRPSPGDQRVIYGGKLLEDAAIMKHILEKADLSTLPTFHLVVKPSAKMTNSTTAPAVATNTTNSSQQQQAPLQETSQQPHQQQIPNPSPPSFTATTYPALLPGGYQVVAINGQYFLAPVLVPAYNLPSLPNHPLPTTQNTYYLQTPQQNHPQQQQQQQQQQQNTSPASTVHRARNEVQRATSIWLAMKLIVILFIMCQGANIYRIVFFHIAAFIFFLYQTGRLRVVIRRVSLEELGRLGNQPVRGTVPGPAFTGGAATSPLSANATLNNVQRDSSQAAPSSSPSSPLSTTATDPAAGTDPAGSSSSSPTASAGTHPETPATFLEALKRGAYTFLASLWPNYGHDPRIAQAFENGQQDGLEGF</sequence>
<dbReference type="EMBL" id="JABAYA010000203">
    <property type="protein sequence ID" value="KAF7722291.1"/>
    <property type="molecule type" value="Genomic_DNA"/>
</dbReference>
<dbReference type="SMART" id="SM00213">
    <property type="entry name" value="UBQ"/>
    <property type="match status" value="1"/>
</dbReference>
<dbReference type="PROSITE" id="PS50053">
    <property type="entry name" value="UBIQUITIN_2"/>
    <property type="match status" value="1"/>
</dbReference>
<feature type="compositionally biased region" description="Low complexity" evidence="5">
    <location>
        <begin position="196"/>
        <end position="214"/>
    </location>
</feature>
<dbReference type="AlphaFoldDB" id="A0A8H7EQK9"/>
<organism evidence="7 8">
    <name type="scientific">Apophysomyces ossiformis</name>
    <dbReference type="NCBI Taxonomy" id="679940"/>
    <lineage>
        <taxon>Eukaryota</taxon>
        <taxon>Fungi</taxon>
        <taxon>Fungi incertae sedis</taxon>
        <taxon>Mucoromycota</taxon>
        <taxon>Mucoromycotina</taxon>
        <taxon>Mucoromycetes</taxon>
        <taxon>Mucorales</taxon>
        <taxon>Mucorineae</taxon>
        <taxon>Mucoraceae</taxon>
        <taxon>Apophysomyces</taxon>
    </lineage>
</organism>
<feature type="region of interest" description="Disordered" evidence="5">
    <location>
        <begin position="196"/>
        <end position="223"/>
    </location>
</feature>
<comment type="caution">
    <text evidence="7">The sequence shown here is derived from an EMBL/GenBank/DDBJ whole genome shotgun (WGS) entry which is preliminary data.</text>
</comment>
<evidence type="ECO:0000256" key="4">
    <source>
        <dbReference type="ARBA" id="ARBA00023136"/>
    </source>
</evidence>
<keyword evidence="8" id="KW-1185">Reference proteome</keyword>